<evidence type="ECO:0000313" key="13">
    <source>
        <dbReference type="Proteomes" id="UP000010290"/>
    </source>
</evidence>
<dbReference type="EMBL" id="AKKN01000013">
    <property type="protein sequence ID" value="EKT53622.1"/>
    <property type="molecule type" value="Genomic_DNA"/>
</dbReference>
<evidence type="ECO:0000256" key="8">
    <source>
        <dbReference type="ARBA" id="ARBA00022989"/>
    </source>
</evidence>
<dbReference type="InterPro" id="IPR051045">
    <property type="entry name" value="TonB-dependent_transducer"/>
</dbReference>
<dbReference type="SUPFAM" id="SSF74653">
    <property type="entry name" value="TolA/TonB C-terminal domain"/>
    <property type="match status" value="1"/>
</dbReference>
<keyword evidence="6" id="KW-0812">Transmembrane</keyword>
<evidence type="ECO:0000256" key="10">
    <source>
        <dbReference type="SAM" id="MobiDB-lite"/>
    </source>
</evidence>
<evidence type="ECO:0000256" key="3">
    <source>
        <dbReference type="ARBA" id="ARBA00022448"/>
    </source>
</evidence>
<feature type="domain" description="TonB C-terminal" evidence="11">
    <location>
        <begin position="60"/>
        <end position="154"/>
    </location>
</feature>
<keyword evidence="9" id="KW-0472">Membrane</keyword>
<evidence type="ECO:0000256" key="9">
    <source>
        <dbReference type="ARBA" id="ARBA00023136"/>
    </source>
</evidence>
<comment type="subcellular location">
    <subcellularLocation>
        <location evidence="1">Cell inner membrane</location>
        <topology evidence="1">Single-pass membrane protein</topology>
        <orientation evidence="1">Periplasmic side</orientation>
    </subcellularLocation>
</comment>
<feature type="compositionally biased region" description="Low complexity" evidence="10">
    <location>
        <begin position="29"/>
        <end position="60"/>
    </location>
</feature>
<dbReference type="InterPro" id="IPR006260">
    <property type="entry name" value="TonB/TolA_C"/>
</dbReference>
<protein>
    <submittedName>
        <fullName evidence="12">TonB-like protein</fullName>
    </submittedName>
</protein>
<keyword evidence="3" id="KW-0813">Transport</keyword>
<reference evidence="12 13" key="1">
    <citation type="journal article" date="2012" name="BMC Genomics">
        <title>Comparative genomics of bacteria in the genus Providencia isolated from wild Drosophila melanogaster.</title>
        <authorList>
            <person name="Galac M.R."/>
            <person name="Lazzaro B.P."/>
        </authorList>
    </citation>
    <scope>NUCLEOTIDE SEQUENCE [LARGE SCALE GENOMIC DNA]</scope>
    <source>
        <strain evidence="12 13">DSM 19967</strain>
    </source>
</reference>
<keyword evidence="7" id="KW-0653">Protein transport</keyword>
<dbReference type="Pfam" id="PF03544">
    <property type="entry name" value="TonB_C"/>
    <property type="match status" value="1"/>
</dbReference>
<evidence type="ECO:0000256" key="2">
    <source>
        <dbReference type="ARBA" id="ARBA00006555"/>
    </source>
</evidence>
<dbReference type="GO" id="GO:0005886">
    <property type="term" value="C:plasma membrane"/>
    <property type="evidence" value="ECO:0007669"/>
    <property type="project" value="UniProtKB-SubCell"/>
</dbReference>
<proteinExistence type="inferred from homology"/>
<dbReference type="GO" id="GO:0055085">
    <property type="term" value="P:transmembrane transport"/>
    <property type="evidence" value="ECO:0007669"/>
    <property type="project" value="InterPro"/>
</dbReference>
<dbReference type="InterPro" id="IPR037682">
    <property type="entry name" value="TonB_C"/>
</dbReference>
<keyword evidence="5" id="KW-0997">Cell inner membrane</keyword>
<dbReference type="GO" id="GO:0015031">
    <property type="term" value="P:protein transport"/>
    <property type="evidence" value="ECO:0007669"/>
    <property type="project" value="UniProtKB-KW"/>
</dbReference>
<evidence type="ECO:0000256" key="1">
    <source>
        <dbReference type="ARBA" id="ARBA00004383"/>
    </source>
</evidence>
<evidence type="ECO:0000256" key="5">
    <source>
        <dbReference type="ARBA" id="ARBA00022519"/>
    </source>
</evidence>
<organism evidence="12 13">
    <name type="scientific">Providencia sneebia DSM 19967</name>
    <dbReference type="NCBI Taxonomy" id="1141660"/>
    <lineage>
        <taxon>Bacteria</taxon>
        <taxon>Pseudomonadati</taxon>
        <taxon>Pseudomonadota</taxon>
        <taxon>Gammaproteobacteria</taxon>
        <taxon>Enterobacterales</taxon>
        <taxon>Morganellaceae</taxon>
        <taxon>Providencia</taxon>
    </lineage>
</organism>
<evidence type="ECO:0000313" key="12">
    <source>
        <dbReference type="EMBL" id="EKT53622.1"/>
    </source>
</evidence>
<name>K8W816_9GAMM</name>
<dbReference type="Proteomes" id="UP000010290">
    <property type="component" value="Chromosome"/>
</dbReference>
<dbReference type="HOGENOM" id="CLU_1702718_0_0_6"/>
<dbReference type="PANTHER" id="PTHR33446">
    <property type="entry name" value="PROTEIN TONB-RELATED"/>
    <property type="match status" value="1"/>
</dbReference>
<keyword evidence="8" id="KW-1133">Transmembrane helix</keyword>
<sequence>MSERKTPPKKKPPQVKKVIEDAPLNTQESAVTSTPVSGSSSNSSANFSSSASAAMSGQQSWHSEIHQRLAKAKRYPRAALRYRSTGVSQVKVTVDSKGQVIAASLINSSGTKVLDKEAIATIQRAAPFPAPPETLLVEGKVEFVAPIVFDTTFI</sequence>
<dbReference type="NCBIfam" id="TIGR01352">
    <property type="entry name" value="tonB_Cterm"/>
    <property type="match status" value="1"/>
</dbReference>
<comment type="similarity">
    <text evidence="2">Belongs to the TonB family.</text>
</comment>
<accession>K8W816</accession>
<dbReference type="Gene3D" id="3.30.1150.10">
    <property type="match status" value="1"/>
</dbReference>
<evidence type="ECO:0000256" key="7">
    <source>
        <dbReference type="ARBA" id="ARBA00022927"/>
    </source>
</evidence>
<evidence type="ECO:0000256" key="6">
    <source>
        <dbReference type="ARBA" id="ARBA00022692"/>
    </source>
</evidence>
<gene>
    <name evidence="12" type="ORF">OO7_15469</name>
</gene>
<comment type="caution">
    <text evidence="12">The sequence shown here is derived from an EMBL/GenBank/DDBJ whole genome shotgun (WGS) entry which is preliminary data.</text>
</comment>
<feature type="region of interest" description="Disordered" evidence="10">
    <location>
        <begin position="1"/>
        <end position="68"/>
    </location>
</feature>
<evidence type="ECO:0000256" key="4">
    <source>
        <dbReference type="ARBA" id="ARBA00022475"/>
    </source>
</evidence>
<dbReference type="PATRIC" id="fig|1141660.3.peg.3094"/>
<dbReference type="PROSITE" id="PS52015">
    <property type="entry name" value="TONB_CTD"/>
    <property type="match status" value="1"/>
</dbReference>
<keyword evidence="4" id="KW-1003">Cell membrane</keyword>
<evidence type="ECO:0000259" key="11">
    <source>
        <dbReference type="PROSITE" id="PS52015"/>
    </source>
</evidence>
<dbReference type="AlphaFoldDB" id="K8W816"/>
<keyword evidence="13" id="KW-1185">Reference proteome</keyword>